<dbReference type="FunFam" id="1.10.238.200:FF:000003">
    <property type="entry name" value="DCN1-like protein 3"/>
    <property type="match status" value="1"/>
</dbReference>
<comment type="caution">
    <text evidence="12">The sequence shown here is derived from an EMBL/GenBank/DDBJ whole genome shotgun (WGS) entry which is preliminary data.</text>
</comment>
<protein>
    <recommendedName>
        <fullName evidence="10">Defective in cullin neddylation protein</fullName>
    </recommendedName>
</protein>
<evidence type="ECO:0000256" key="4">
    <source>
        <dbReference type="ARBA" id="ARBA00022475"/>
    </source>
</evidence>
<dbReference type="Proteomes" id="UP000749559">
    <property type="component" value="Unassembled WGS sequence"/>
</dbReference>
<evidence type="ECO:0000256" key="3">
    <source>
        <dbReference type="ARBA" id="ARBA00004556"/>
    </source>
</evidence>
<dbReference type="InterPro" id="IPR042460">
    <property type="entry name" value="DCN1-like_PONY"/>
</dbReference>
<dbReference type="FunFam" id="1.10.238.10:FF:000126">
    <property type="entry name" value="DCN1-like protein"/>
    <property type="match status" value="1"/>
</dbReference>
<dbReference type="EMBL" id="CAIIXF020000009">
    <property type="protein sequence ID" value="CAH1793728.1"/>
    <property type="molecule type" value="Genomic_DNA"/>
</dbReference>
<dbReference type="PROSITE" id="PS51229">
    <property type="entry name" value="DCUN1"/>
    <property type="match status" value="1"/>
</dbReference>
<dbReference type="GO" id="GO:2000436">
    <property type="term" value="P:positive regulation of protein neddylation"/>
    <property type="evidence" value="ECO:0007669"/>
    <property type="project" value="UniProtKB-ARBA"/>
</dbReference>
<dbReference type="GO" id="GO:0031624">
    <property type="term" value="F:ubiquitin conjugating enzyme binding"/>
    <property type="evidence" value="ECO:0007669"/>
    <property type="project" value="TreeGrafter"/>
</dbReference>
<dbReference type="GO" id="GO:0005886">
    <property type="term" value="C:plasma membrane"/>
    <property type="evidence" value="ECO:0007669"/>
    <property type="project" value="UniProtKB-SubCell"/>
</dbReference>
<dbReference type="GO" id="GO:0005634">
    <property type="term" value="C:nucleus"/>
    <property type="evidence" value="ECO:0007669"/>
    <property type="project" value="UniProtKB-SubCell"/>
</dbReference>
<evidence type="ECO:0000256" key="11">
    <source>
        <dbReference type="SAM" id="MobiDB-lite"/>
    </source>
</evidence>
<dbReference type="GO" id="GO:0045116">
    <property type="term" value="P:protein neddylation"/>
    <property type="evidence" value="ECO:0007669"/>
    <property type="project" value="TreeGrafter"/>
</dbReference>
<keyword evidence="7" id="KW-0472">Membrane</keyword>
<evidence type="ECO:0000256" key="5">
    <source>
        <dbReference type="ARBA" id="ARBA00022490"/>
    </source>
</evidence>
<dbReference type="GO" id="GO:0048471">
    <property type="term" value="C:perinuclear region of cytoplasm"/>
    <property type="evidence" value="ECO:0007669"/>
    <property type="project" value="UniProtKB-SubCell"/>
</dbReference>
<evidence type="ECO:0000256" key="7">
    <source>
        <dbReference type="ARBA" id="ARBA00023136"/>
    </source>
</evidence>
<keyword evidence="6" id="KW-0519">Myristate</keyword>
<comment type="subcellular location">
    <subcellularLocation>
        <location evidence="2">Cell membrane</location>
    </subcellularLocation>
    <subcellularLocation>
        <location evidence="3">Cytoplasm</location>
        <location evidence="3">Perinuclear region</location>
    </subcellularLocation>
    <subcellularLocation>
        <location evidence="1">Nucleus</location>
    </subcellularLocation>
</comment>
<comment type="function">
    <text evidence="10">Neddylation of cullins play an essential role in the regulation of SCF-type complexes activity.</text>
</comment>
<evidence type="ECO:0000256" key="1">
    <source>
        <dbReference type="ARBA" id="ARBA00004123"/>
    </source>
</evidence>
<feature type="compositionally biased region" description="Polar residues" evidence="11">
    <location>
        <begin position="50"/>
        <end position="60"/>
    </location>
</feature>
<name>A0A8J1UNL4_OWEFU</name>
<accession>A0A8J1UNL4</accession>
<dbReference type="GO" id="GO:0097602">
    <property type="term" value="F:cullin family protein binding"/>
    <property type="evidence" value="ECO:0007669"/>
    <property type="project" value="TreeGrafter"/>
</dbReference>
<keyword evidence="5" id="KW-0963">Cytoplasm</keyword>
<evidence type="ECO:0000256" key="2">
    <source>
        <dbReference type="ARBA" id="ARBA00004236"/>
    </source>
</evidence>
<dbReference type="OrthoDB" id="27198at2759"/>
<dbReference type="Gene3D" id="1.10.238.10">
    <property type="entry name" value="EF-hand"/>
    <property type="match status" value="1"/>
</dbReference>
<keyword evidence="9" id="KW-0449">Lipoprotein</keyword>
<dbReference type="GO" id="GO:0000151">
    <property type="term" value="C:ubiquitin ligase complex"/>
    <property type="evidence" value="ECO:0007669"/>
    <property type="project" value="TreeGrafter"/>
</dbReference>
<dbReference type="InterPro" id="IPR005176">
    <property type="entry name" value="PONY_dom"/>
</dbReference>
<keyword evidence="8" id="KW-0539">Nucleus</keyword>
<evidence type="ECO:0000256" key="8">
    <source>
        <dbReference type="ARBA" id="ARBA00023242"/>
    </source>
</evidence>
<dbReference type="PANTHER" id="PTHR12281">
    <property type="entry name" value="RP42 RELATED"/>
    <property type="match status" value="1"/>
</dbReference>
<dbReference type="Pfam" id="PF03556">
    <property type="entry name" value="Cullin_binding"/>
    <property type="match status" value="1"/>
</dbReference>
<evidence type="ECO:0000313" key="12">
    <source>
        <dbReference type="EMBL" id="CAH1793728.1"/>
    </source>
</evidence>
<keyword evidence="4" id="KW-1003">Cell membrane</keyword>
<dbReference type="AlphaFoldDB" id="A0A8J1UNL4"/>
<sequence length="300" mass="34504">MGHCLSCCEEQRLAQYNGQAKNAPVSRPLNKPANKQSYYEDHKHAPPPSYTESSDSLQSERTQKGMFNPYPKLPPIRTKSAQNGDSKRQSMSSGFSEAKIVALFERYKDPEEDCILADGIETFCADLDVRPEEFRVLLLAWNFQAATMCKFTREEFTNGCRTLKVDSIKGIQGKFPEMLTEIQDKQSFKDLYRWTYKFGLDVDTGQRTLPVEIAISLWSLVFSIHTPPILKRWLDFLDKHPSIRGVPKDTWDMFLNFSDSIGSDLSSYDDTEAWPSLFDDFVEYENDRVNQNVLDDDPME</sequence>
<dbReference type="Gene3D" id="1.10.238.200">
    <property type="entry name" value="Cullin, PONY binding domain"/>
    <property type="match status" value="1"/>
</dbReference>
<evidence type="ECO:0000313" key="13">
    <source>
        <dbReference type="Proteomes" id="UP000749559"/>
    </source>
</evidence>
<keyword evidence="13" id="KW-1185">Reference proteome</keyword>
<dbReference type="PANTHER" id="PTHR12281:SF31">
    <property type="entry name" value="DCN1-LIKE PROTEIN 3"/>
    <property type="match status" value="1"/>
</dbReference>
<feature type="region of interest" description="Disordered" evidence="11">
    <location>
        <begin position="19"/>
        <end position="92"/>
    </location>
</feature>
<organism evidence="12 13">
    <name type="scientific">Owenia fusiformis</name>
    <name type="common">Polychaete worm</name>
    <dbReference type="NCBI Taxonomy" id="6347"/>
    <lineage>
        <taxon>Eukaryota</taxon>
        <taxon>Metazoa</taxon>
        <taxon>Spiralia</taxon>
        <taxon>Lophotrochozoa</taxon>
        <taxon>Annelida</taxon>
        <taxon>Polychaeta</taxon>
        <taxon>Sedentaria</taxon>
        <taxon>Canalipalpata</taxon>
        <taxon>Sabellida</taxon>
        <taxon>Oweniida</taxon>
        <taxon>Oweniidae</taxon>
        <taxon>Owenia</taxon>
    </lineage>
</organism>
<reference evidence="12" key="1">
    <citation type="submission" date="2022-03" db="EMBL/GenBank/DDBJ databases">
        <authorList>
            <person name="Martin C."/>
        </authorList>
    </citation>
    <scope>NUCLEOTIDE SEQUENCE</scope>
</reference>
<evidence type="ECO:0000256" key="6">
    <source>
        <dbReference type="ARBA" id="ARBA00022707"/>
    </source>
</evidence>
<gene>
    <name evidence="12" type="ORF">OFUS_LOCUS18541</name>
</gene>
<dbReference type="InterPro" id="IPR014764">
    <property type="entry name" value="DCN-prot"/>
</dbReference>
<dbReference type="GO" id="GO:0032182">
    <property type="term" value="F:ubiquitin-like protein binding"/>
    <property type="evidence" value="ECO:0007669"/>
    <property type="project" value="TreeGrafter"/>
</dbReference>
<proteinExistence type="predicted"/>
<feature type="compositionally biased region" description="Polar residues" evidence="11">
    <location>
        <begin position="79"/>
        <end position="92"/>
    </location>
</feature>
<evidence type="ECO:0000256" key="9">
    <source>
        <dbReference type="ARBA" id="ARBA00023288"/>
    </source>
</evidence>
<evidence type="ECO:0000256" key="10">
    <source>
        <dbReference type="RuleBase" id="RU410713"/>
    </source>
</evidence>